<feature type="region of interest" description="Disordered" evidence="1">
    <location>
        <begin position="295"/>
        <end position="387"/>
    </location>
</feature>
<comment type="caution">
    <text evidence="2">The sequence shown here is derived from an EMBL/GenBank/DDBJ whole genome shotgun (WGS) entry which is preliminary data.</text>
</comment>
<dbReference type="PANTHER" id="PTHR47510">
    <property type="entry name" value="REVERSE TRANSCRIPTASE DOMAIN-CONTAINING PROTEIN"/>
    <property type="match status" value="1"/>
</dbReference>
<proteinExistence type="predicted"/>
<feature type="compositionally biased region" description="Low complexity" evidence="1">
    <location>
        <begin position="324"/>
        <end position="335"/>
    </location>
</feature>
<evidence type="ECO:0000256" key="1">
    <source>
        <dbReference type="SAM" id="MobiDB-lite"/>
    </source>
</evidence>
<sequence>MSLEQRRVPKAWKESIIVPVAKGNSANTLNDFRPVALTSLVMKSFERILKRLLLFRVGGALDPGQFAYRASRGVEDAQITLLNLLCYLEGPGTHARLLFLDFSSAFNTIQPHLNTSKTKDMVIDFRRKQPGSPPPTYIKGISVEVVDQYKYLGTVIDNKLKFDVNTDAICSKGPQRLAVESVLNKAGSQPNSLKSDPSGAIPIAVAGWGWDAKSQHKAERMYRHARDEKRERGERVCDVTLWYRTSSFRAASGGSTKDAGVTMLFLAVIFSSKVTACSCSIPSRSLWSAVTSDRCTPAESDSATGGCASGEPVSPEPASPEPLSPSAADSPEAEALGPPEDEVLGPPEAEALEPQRRCIAGASPRRSAPQRPRQPPWPQGRLEPSAP</sequence>
<organism evidence="2 3">
    <name type="scientific">Merluccius polli</name>
    <name type="common">Benguela hake</name>
    <name type="synonym">Merluccius cadenati</name>
    <dbReference type="NCBI Taxonomy" id="89951"/>
    <lineage>
        <taxon>Eukaryota</taxon>
        <taxon>Metazoa</taxon>
        <taxon>Chordata</taxon>
        <taxon>Craniata</taxon>
        <taxon>Vertebrata</taxon>
        <taxon>Euteleostomi</taxon>
        <taxon>Actinopterygii</taxon>
        <taxon>Neopterygii</taxon>
        <taxon>Teleostei</taxon>
        <taxon>Neoteleostei</taxon>
        <taxon>Acanthomorphata</taxon>
        <taxon>Zeiogadaria</taxon>
        <taxon>Gadariae</taxon>
        <taxon>Gadiformes</taxon>
        <taxon>Gadoidei</taxon>
        <taxon>Merlucciidae</taxon>
        <taxon>Merluccius</taxon>
    </lineage>
</organism>
<name>A0AA47N195_MERPO</name>
<gene>
    <name evidence="2" type="ORF">N1851_009174</name>
</gene>
<accession>A0AA47N195</accession>
<keyword evidence="3" id="KW-1185">Reference proteome</keyword>
<evidence type="ECO:0008006" key="4">
    <source>
        <dbReference type="Google" id="ProtNLM"/>
    </source>
</evidence>
<evidence type="ECO:0000313" key="2">
    <source>
        <dbReference type="EMBL" id="KAK0150034.1"/>
    </source>
</evidence>
<dbReference type="EMBL" id="JAOPHQ010001705">
    <property type="protein sequence ID" value="KAK0150034.1"/>
    <property type="molecule type" value="Genomic_DNA"/>
</dbReference>
<protein>
    <recommendedName>
        <fullName evidence="4">Reverse transcriptase domain-containing protein</fullName>
    </recommendedName>
</protein>
<feature type="compositionally biased region" description="Low complexity" evidence="1">
    <location>
        <begin position="360"/>
        <end position="371"/>
    </location>
</feature>
<dbReference type="PANTHER" id="PTHR47510:SF3">
    <property type="entry name" value="ENDO_EXONUCLEASE_PHOSPHATASE DOMAIN-CONTAINING PROTEIN"/>
    <property type="match status" value="1"/>
</dbReference>
<dbReference type="AlphaFoldDB" id="A0AA47N195"/>
<evidence type="ECO:0000313" key="3">
    <source>
        <dbReference type="Proteomes" id="UP001174136"/>
    </source>
</evidence>
<reference evidence="2" key="1">
    <citation type="journal article" date="2023" name="Front. Mar. Sci.">
        <title>A new Merluccius polli reference genome to investigate the effects of global change in West African waters.</title>
        <authorList>
            <person name="Mateo J.L."/>
            <person name="Blanco-Fernandez C."/>
            <person name="Garcia-Vazquez E."/>
            <person name="Machado-Schiaffino G."/>
        </authorList>
    </citation>
    <scope>NUCLEOTIDE SEQUENCE</scope>
    <source>
        <strain evidence="2">C29</strain>
        <tissue evidence="2">Fin</tissue>
    </source>
</reference>
<feature type="compositionally biased region" description="Pro residues" evidence="1">
    <location>
        <begin position="314"/>
        <end position="323"/>
    </location>
</feature>
<dbReference type="Proteomes" id="UP001174136">
    <property type="component" value="Unassembled WGS sequence"/>
</dbReference>